<feature type="region of interest" description="Disordered" evidence="3">
    <location>
        <begin position="1"/>
        <end position="21"/>
    </location>
</feature>
<dbReference type="STRING" id="5601.A0A0D2GN41"/>
<feature type="region of interest" description="Disordered" evidence="3">
    <location>
        <begin position="138"/>
        <end position="179"/>
    </location>
</feature>
<proteinExistence type="predicted"/>
<keyword evidence="5" id="KW-1185">Reference proteome</keyword>
<evidence type="ECO:0000313" key="5">
    <source>
        <dbReference type="Proteomes" id="UP000054266"/>
    </source>
</evidence>
<dbReference type="InterPro" id="IPR013126">
    <property type="entry name" value="Hsp_70_fam"/>
</dbReference>
<dbReference type="GO" id="GO:0005524">
    <property type="term" value="F:ATP binding"/>
    <property type="evidence" value="ECO:0007669"/>
    <property type="project" value="UniProtKB-KW"/>
</dbReference>
<dbReference type="Proteomes" id="UP000054266">
    <property type="component" value="Unassembled WGS sequence"/>
</dbReference>
<organism evidence="4 5">
    <name type="scientific">Phialophora macrospora</name>
    <dbReference type="NCBI Taxonomy" id="1851006"/>
    <lineage>
        <taxon>Eukaryota</taxon>
        <taxon>Fungi</taxon>
        <taxon>Dikarya</taxon>
        <taxon>Ascomycota</taxon>
        <taxon>Pezizomycotina</taxon>
        <taxon>Eurotiomycetes</taxon>
        <taxon>Chaetothyriomycetidae</taxon>
        <taxon>Chaetothyriales</taxon>
        <taxon>Herpotrichiellaceae</taxon>
        <taxon>Phialophora</taxon>
    </lineage>
</organism>
<evidence type="ECO:0000256" key="3">
    <source>
        <dbReference type="SAM" id="MobiDB-lite"/>
    </source>
</evidence>
<keyword evidence="1" id="KW-0547">Nucleotide-binding</keyword>
<evidence type="ECO:0000313" key="4">
    <source>
        <dbReference type="EMBL" id="KIW73814.1"/>
    </source>
</evidence>
<accession>A0A0D2GN41</accession>
<dbReference type="PANTHER" id="PTHR42749:SF8">
    <property type="entry name" value="HSP70 FAMILY PROTEIN (AFU_ORTHOLOGUE AFUA_3G13740)"/>
    <property type="match status" value="1"/>
</dbReference>
<name>A0A0D2GN41_9EURO</name>
<protein>
    <submittedName>
        <fullName evidence="4">Uncharacterized protein</fullName>
    </submittedName>
</protein>
<evidence type="ECO:0000256" key="1">
    <source>
        <dbReference type="ARBA" id="ARBA00022741"/>
    </source>
</evidence>
<reference evidence="4 5" key="1">
    <citation type="submission" date="2015-01" db="EMBL/GenBank/DDBJ databases">
        <title>The Genome Sequence of Capronia semiimmersa CBS27337.</title>
        <authorList>
            <consortium name="The Broad Institute Genomics Platform"/>
            <person name="Cuomo C."/>
            <person name="de Hoog S."/>
            <person name="Gorbushina A."/>
            <person name="Stielow B."/>
            <person name="Teixiera M."/>
            <person name="Abouelleil A."/>
            <person name="Chapman S.B."/>
            <person name="Priest M."/>
            <person name="Young S.K."/>
            <person name="Wortman J."/>
            <person name="Nusbaum C."/>
            <person name="Birren B."/>
        </authorList>
    </citation>
    <scope>NUCLEOTIDE SEQUENCE [LARGE SCALE GENOMIC DNA]</scope>
    <source>
        <strain evidence="4 5">CBS 27337</strain>
    </source>
</reference>
<evidence type="ECO:0000256" key="2">
    <source>
        <dbReference type="ARBA" id="ARBA00022840"/>
    </source>
</evidence>
<gene>
    <name evidence="4" type="ORF">PV04_01904</name>
</gene>
<dbReference type="AlphaFoldDB" id="A0A0D2GN41"/>
<keyword evidence="2" id="KW-0067">ATP-binding</keyword>
<dbReference type="GO" id="GO:0140662">
    <property type="term" value="F:ATP-dependent protein folding chaperone"/>
    <property type="evidence" value="ECO:0007669"/>
    <property type="project" value="InterPro"/>
</dbReference>
<dbReference type="PANTHER" id="PTHR42749">
    <property type="entry name" value="CELL SHAPE-DETERMINING PROTEIN MREB"/>
    <property type="match status" value="1"/>
</dbReference>
<dbReference type="InterPro" id="IPR043129">
    <property type="entry name" value="ATPase_NBD"/>
</dbReference>
<dbReference type="SUPFAM" id="SSF53067">
    <property type="entry name" value="Actin-like ATPase domain"/>
    <property type="match status" value="2"/>
</dbReference>
<dbReference type="Gene3D" id="3.30.420.40">
    <property type="match status" value="1"/>
</dbReference>
<dbReference type="CDD" id="cd10170">
    <property type="entry name" value="ASKHA_NBD_HSP70"/>
    <property type="match status" value="1"/>
</dbReference>
<dbReference type="HOGENOM" id="CLU_009958_2_1_1"/>
<dbReference type="Pfam" id="PF00012">
    <property type="entry name" value="HSP70"/>
    <property type="match status" value="1"/>
</dbReference>
<sequence length="755" mass="85611">MLTNRTRPQDISKQMPSQTSEPTIICFQNNPDHGIRTQQVIMDVLMSNTPLDKCDDDQQPVSNYVVAVDFGTTFSSVAFVSYTHEYQRKYIGLNQIELISEYPDWVDTNAQIRDVPTELWYPNPGHQTDGTNSFVTEEEMADQMSDSDSSDDGIAMQSDTDSEAGTYQREAPKGPTSSHATPELFWGYSVAQQLDIAEAFDSSKRVARFKLLLHDGPESEKARALLEETCVMLRKNGLIKDNTDLIAHYLEQLFKHTHSRLVEDGYTEQSKVEFVLCIPAIWKARASRKMQVAMTQAIQRSKFGKLQNESIDNLFIVSEPEAAATAAVQSNKANFRAGETVLILDAGGATVDAATYTVDGTVPLRFRTEVVELGGALCGSTCINEKFEELLVKKLGDEHYLWQDGEDMSRFIDRLVVAFERVDKKKLDEMFPDNIARYHIRVPGLRANKKKNFLVNRLCLRRSEIKELFRDSLEKVAQVMENQIIAARRKEVPCFVTKVVLMGGYGRSRSLAAHLESVLAKDPAYEGIELKRTQLMSSDVARGAVLRALRKEDGPNRVLQCSYGFLRSEPYMDPDFNKDAHAQQVPWQDPIDGLDYIENTIRWDIHKGTVVPAETHFERDVEYVFHIRQKKLMCKETLCVADEYPEQTATSRSMNTVTKLRESHYRYTHPKNAGAEAIGEVEFDVSHLKNTEMVKMMPAPCRGMFPYWKVFARLFVIVNGRNMRYEVRLRNEGRDVAPRAVGQESLAAAFRPGTA</sequence>
<dbReference type="EMBL" id="KN846956">
    <property type="protein sequence ID" value="KIW73814.1"/>
    <property type="molecule type" value="Genomic_DNA"/>
</dbReference>